<sequence>MKHFIRWFWSPLLLLLLTAAAVWLGGLIITQDVPITVQQWQAQAAINAHKQAGHYTKINDVDTATLAHAQAHASALQRRYGMGELRIPAIKTDLTIYSVVNNATLSTGVARYFPDRRMGSGNNVYASHNLVGADILLNRTKDLHHGDEIAQTDFQHVYHYRVVYNRVIRETETTVLNQTSERRITLIHCEGPLNTPFRRVVIARLSKVTRYHAPRKQASQTLLRRGQRLTGALANNHLNRPLIATLLIVFIILLAYAYHGFYATKR</sequence>
<feature type="active site" description="Proton donor/acceptor" evidence="4">
    <location>
        <position position="128"/>
    </location>
</feature>
<comment type="caution">
    <text evidence="6">The sequence shown here is derived from an EMBL/GenBank/DDBJ whole genome shotgun (WGS) entry which is preliminary data.</text>
</comment>
<dbReference type="EMBL" id="AYZK01000002">
    <property type="protein sequence ID" value="KRM87447.1"/>
    <property type="molecule type" value="Genomic_DNA"/>
</dbReference>
<dbReference type="GO" id="GO:0008234">
    <property type="term" value="F:cysteine-type peptidase activity"/>
    <property type="evidence" value="ECO:0007669"/>
    <property type="project" value="UniProtKB-KW"/>
</dbReference>
<organism evidence="6 7">
    <name type="scientific">Lacticaseibacillus thailandensis DSM 22698 = JCM 13996</name>
    <dbReference type="NCBI Taxonomy" id="1423810"/>
    <lineage>
        <taxon>Bacteria</taxon>
        <taxon>Bacillati</taxon>
        <taxon>Bacillota</taxon>
        <taxon>Bacilli</taxon>
        <taxon>Lactobacillales</taxon>
        <taxon>Lactobacillaceae</taxon>
        <taxon>Lacticaseibacillus</taxon>
    </lineage>
</organism>
<dbReference type="OrthoDB" id="2329152at2"/>
<evidence type="ECO:0000313" key="7">
    <source>
        <dbReference type="Proteomes" id="UP000051789"/>
    </source>
</evidence>
<dbReference type="Pfam" id="PF04203">
    <property type="entry name" value="Sortase"/>
    <property type="match status" value="1"/>
</dbReference>
<keyword evidence="1" id="KW-0645">Protease</keyword>
<evidence type="ECO:0000313" key="6">
    <source>
        <dbReference type="EMBL" id="KRM87447.1"/>
    </source>
</evidence>
<keyword evidence="5" id="KW-1133">Transmembrane helix</keyword>
<keyword evidence="3" id="KW-0788">Thiol protease</keyword>
<dbReference type="AlphaFoldDB" id="A0A0R2C7C9"/>
<dbReference type="Gene3D" id="2.40.260.10">
    <property type="entry name" value="Sortase"/>
    <property type="match status" value="1"/>
</dbReference>
<keyword evidence="5" id="KW-0472">Membrane</keyword>
<name>A0A0R2C7C9_9LACO</name>
<dbReference type="InterPro" id="IPR005754">
    <property type="entry name" value="Sortase"/>
</dbReference>
<keyword evidence="7" id="KW-1185">Reference proteome</keyword>
<dbReference type="Proteomes" id="UP000051789">
    <property type="component" value="Unassembled WGS sequence"/>
</dbReference>
<protein>
    <recommendedName>
        <fullName evidence="8">Sortase</fullName>
    </recommendedName>
</protein>
<dbReference type="InterPro" id="IPR042007">
    <property type="entry name" value="Sortase_A"/>
</dbReference>
<evidence type="ECO:0000256" key="1">
    <source>
        <dbReference type="ARBA" id="ARBA00022670"/>
    </source>
</evidence>
<feature type="active site" description="Acyl-thioester intermediate" evidence="4">
    <location>
        <position position="189"/>
    </location>
</feature>
<feature type="transmembrane region" description="Helical" evidence="5">
    <location>
        <begin position="242"/>
        <end position="261"/>
    </location>
</feature>
<proteinExistence type="predicted"/>
<dbReference type="RefSeq" id="WP_054749979.1">
    <property type="nucleotide sequence ID" value="NZ_AYZK01000002.1"/>
</dbReference>
<dbReference type="SUPFAM" id="SSF63817">
    <property type="entry name" value="Sortase"/>
    <property type="match status" value="1"/>
</dbReference>
<evidence type="ECO:0008006" key="8">
    <source>
        <dbReference type="Google" id="ProtNLM"/>
    </source>
</evidence>
<evidence type="ECO:0000256" key="2">
    <source>
        <dbReference type="ARBA" id="ARBA00022801"/>
    </source>
</evidence>
<dbReference type="InterPro" id="IPR023365">
    <property type="entry name" value="Sortase_dom-sf"/>
</dbReference>
<keyword evidence="2" id="KW-0378">Hydrolase</keyword>
<dbReference type="GO" id="GO:0006508">
    <property type="term" value="P:proteolysis"/>
    <property type="evidence" value="ECO:0007669"/>
    <property type="project" value="UniProtKB-KW"/>
</dbReference>
<gene>
    <name evidence="6" type="ORF">FD19_GL000951</name>
</gene>
<evidence type="ECO:0000256" key="3">
    <source>
        <dbReference type="ARBA" id="ARBA00022807"/>
    </source>
</evidence>
<evidence type="ECO:0000256" key="4">
    <source>
        <dbReference type="PIRSR" id="PIRSR605754-1"/>
    </source>
</evidence>
<accession>A0A0R2C7C9</accession>
<keyword evidence="5" id="KW-0812">Transmembrane</keyword>
<reference evidence="6 7" key="1">
    <citation type="journal article" date="2015" name="Genome Announc.">
        <title>Expanding the biotechnology potential of lactobacilli through comparative genomics of 213 strains and associated genera.</title>
        <authorList>
            <person name="Sun Z."/>
            <person name="Harris H.M."/>
            <person name="McCann A."/>
            <person name="Guo C."/>
            <person name="Argimon S."/>
            <person name="Zhang W."/>
            <person name="Yang X."/>
            <person name="Jeffery I.B."/>
            <person name="Cooney J.C."/>
            <person name="Kagawa T.F."/>
            <person name="Liu W."/>
            <person name="Song Y."/>
            <person name="Salvetti E."/>
            <person name="Wrobel A."/>
            <person name="Rasinkangas P."/>
            <person name="Parkhill J."/>
            <person name="Rea M.C."/>
            <person name="O'Sullivan O."/>
            <person name="Ritari J."/>
            <person name="Douillard F.P."/>
            <person name="Paul Ross R."/>
            <person name="Yang R."/>
            <person name="Briner A.E."/>
            <person name="Felis G.E."/>
            <person name="de Vos W.M."/>
            <person name="Barrangou R."/>
            <person name="Klaenhammer T.R."/>
            <person name="Caufield P.W."/>
            <person name="Cui Y."/>
            <person name="Zhang H."/>
            <person name="O'Toole P.W."/>
        </authorList>
    </citation>
    <scope>NUCLEOTIDE SEQUENCE [LARGE SCALE GENOMIC DNA]</scope>
    <source>
        <strain evidence="6 7">DSM 22698</strain>
    </source>
</reference>
<evidence type="ECO:0000256" key="5">
    <source>
        <dbReference type="SAM" id="Phobius"/>
    </source>
</evidence>
<dbReference type="NCBIfam" id="TIGR01076">
    <property type="entry name" value="sortase_fam"/>
    <property type="match status" value="1"/>
</dbReference>
<dbReference type="PATRIC" id="fig|1423810.4.peg.976"/>
<dbReference type="CDD" id="cd06165">
    <property type="entry name" value="Sortase_A"/>
    <property type="match status" value="1"/>
</dbReference>
<dbReference type="STRING" id="1423810.FD19_GL000951"/>